<comment type="caution">
    <text evidence="2">The sequence shown here is derived from an EMBL/GenBank/DDBJ whole genome shotgun (WGS) entry which is preliminary data.</text>
</comment>
<feature type="compositionally biased region" description="Low complexity" evidence="1">
    <location>
        <begin position="135"/>
        <end position="171"/>
    </location>
</feature>
<keyword evidence="3" id="KW-1185">Reference proteome</keyword>
<feature type="region of interest" description="Disordered" evidence="1">
    <location>
        <begin position="1"/>
        <end position="32"/>
    </location>
</feature>
<sequence length="187" mass="20403">MAGHGRQAPRVQDRREVPDDVSVTDGEDEVKRKKSGALLPANVKSSNGLTAVYLSHYFSGCFPTPKTMHQSTRGIPAMVTRAFDELPGEIVEDYIERYTEAATQQGTELPSEEHIKTVLARCFGYSPNEYRHSRSSSPSAPASSGTSVSPARCRTSSSRGSTRTQSPTTRTCGRSVRSRPLQGPQDQ</sequence>
<feature type="region of interest" description="Disordered" evidence="1">
    <location>
        <begin position="130"/>
        <end position="187"/>
    </location>
</feature>
<organism evidence="2 3">
    <name type="scientific">Solirubrobacter ginsenosidimutans</name>
    <dbReference type="NCBI Taxonomy" id="490573"/>
    <lineage>
        <taxon>Bacteria</taxon>
        <taxon>Bacillati</taxon>
        <taxon>Actinomycetota</taxon>
        <taxon>Thermoleophilia</taxon>
        <taxon>Solirubrobacterales</taxon>
        <taxon>Solirubrobacteraceae</taxon>
        <taxon>Solirubrobacter</taxon>
    </lineage>
</organism>
<reference evidence="2" key="1">
    <citation type="submission" date="2022-10" db="EMBL/GenBank/DDBJ databases">
        <title>The WGS of Solirubrobacter ginsenosidimutans DSM 21036.</title>
        <authorList>
            <person name="Jiang Z."/>
        </authorList>
    </citation>
    <scope>NUCLEOTIDE SEQUENCE</scope>
    <source>
        <strain evidence="2">DSM 21036</strain>
    </source>
</reference>
<protein>
    <submittedName>
        <fullName evidence="2">Uncharacterized protein</fullName>
    </submittedName>
</protein>
<name>A0A9X3MLW4_9ACTN</name>
<gene>
    <name evidence="2" type="ORF">OM076_00915</name>
</gene>
<accession>A0A9X3MLW4</accession>
<dbReference type="AlphaFoldDB" id="A0A9X3MLW4"/>
<evidence type="ECO:0000256" key="1">
    <source>
        <dbReference type="SAM" id="MobiDB-lite"/>
    </source>
</evidence>
<evidence type="ECO:0000313" key="3">
    <source>
        <dbReference type="Proteomes" id="UP001149140"/>
    </source>
</evidence>
<dbReference type="RefSeq" id="WP_270037406.1">
    <property type="nucleotide sequence ID" value="NZ_JAPDOD010000001.1"/>
</dbReference>
<proteinExistence type="predicted"/>
<dbReference type="Proteomes" id="UP001149140">
    <property type="component" value="Unassembled WGS sequence"/>
</dbReference>
<dbReference type="EMBL" id="JAPDOD010000001">
    <property type="protein sequence ID" value="MDA0158809.1"/>
    <property type="molecule type" value="Genomic_DNA"/>
</dbReference>
<evidence type="ECO:0000313" key="2">
    <source>
        <dbReference type="EMBL" id="MDA0158809.1"/>
    </source>
</evidence>